<evidence type="ECO:0000259" key="4">
    <source>
        <dbReference type="Pfam" id="PF13962"/>
    </source>
</evidence>
<feature type="transmembrane region" description="Helical" evidence="2">
    <location>
        <begin position="1176"/>
        <end position="1196"/>
    </location>
</feature>
<evidence type="ECO:0000256" key="2">
    <source>
        <dbReference type="SAM" id="Phobius"/>
    </source>
</evidence>
<keyword evidence="6" id="KW-1185">Reference proteome</keyword>
<feature type="transmembrane region" description="Helical" evidence="2">
    <location>
        <begin position="1392"/>
        <end position="1414"/>
    </location>
</feature>
<feature type="transmembrane region" description="Helical" evidence="2">
    <location>
        <begin position="1547"/>
        <end position="1568"/>
    </location>
</feature>
<dbReference type="Gramene" id="ONIVA06G13130.2">
    <property type="protein sequence ID" value="ONIVA06G13130.2"/>
    <property type="gene ID" value="ONIVA06G13130"/>
</dbReference>
<feature type="compositionally biased region" description="Basic and acidic residues" evidence="1">
    <location>
        <begin position="1100"/>
        <end position="1117"/>
    </location>
</feature>
<feature type="transmembrane region" description="Helical" evidence="2">
    <location>
        <begin position="1756"/>
        <end position="1775"/>
    </location>
</feature>
<dbReference type="OMA" id="ASIMIHF"/>
<feature type="transmembrane region" description="Helical" evidence="2">
    <location>
        <begin position="131"/>
        <end position="156"/>
    </location>
</feature>
<keyword evidence="2" id="KW-0472">Membrane</keyword>
<evidence type="ECO:0000256" key="1">
    <source>
        <dbReference type="SAM" id="MobiDB-lite"/>
    </source>
</evidence>
<feature type="region of interest" description="Disordered" evidence="1">
    <location>
        <begin position="926"/>
        <end position="949"/>
    </location>
</feature>
<feature type="transmembrane region" description="Helical" evidence="2">
    <location>
        <begin position="668"/>
        <end position="691"/>
    </location>
</feature>
<dbReference type="InterPro" id="IPR026961">
    <property type="entry name" value="PGG_dom"/>
</dbReference>
<feature type="domain" description="PGG" evidence="4">
    <location>
        <begin position="232"/>
        <end position="340"/>
    </location>
</feature>
<reference evidence="5" key="2">
    <citation type="submission" date="2018-04" db="EMBL/GenBank/DDBJ databases">
        <title>OnivRS2 (Oryza nivara Reference Sequence Version 2).</title>
        <authorList>
            <person name="Zhang J."/>
            <person name="Kudrna D."/>
            <person name="Lee S."/>
            <person name="Talag J."/>
            <person name="Rajasekar S."/>
            <person name="Welchert J."/>
            <person name="Hsing Y.-I."/>
            <person name="Wing R.A."/>
        </authorList>
    </citation>
    <scope>NUCLEOTIDE SEQUENCE [LARGE SCALE GENOMIC DNA]</scope>
    <source>
        <strain evidence="5">SL10</strain>
    </source>
</reference>
<feature type="domain" description="PGG" evidence="4">
    <location>
        <begin position="1120"/>
        <end position="1233"/>
    </location>
</feature>
<feature type="transmembrane region" description="Helical" evidence="2">
    <location>
        <begin position="838"/>
        <end position="857"/>
    </location>
</feature>
<feature type="compositionally biased region" description="Polar residues" evidence="1">
    <location>
        <begin position="698"/>
        <end position="718"/>
    </location>
</feature>
<feature type="domain" description="PGG" evidence="4">
    <location>
        <begin position="1429"/>
        <end position="1541"/>
    </location>
</feature>
<feature type="chain" id="PRO_5002361813" description="PGG domain-containing protein" evidence="3">
    <location>
        <begin position="20"/>
        <end position="1826"/>
    </location>
</feature>
<organism evidence="5">
    <name type="scientific">Oryza nivara</name>
    <name type="common">Indian wild rice</name>
    <name type="synonym">Oryza sativa f. spontanea</name>
    <dbReference type="NCBI Taxonomy" id="4536"/>
    <lineage>
        <taxon>Eukaryota</taxon>
        <taxon>Viridiplantae</taxon>
        <taxon>Streptophyta</taxon>
        <taxon>Embryophyta</taxon>
        <taxon>Tracheophyta</taxon>
        <taxon>Spermatophyta</taxon>
        <taxon>Magnoliopsida</taxon>
        <taxon>Liliopsida</taxon>
        <taxon>Poales</taxon>
        <taxon>Poaceae</taxon>
        <taxon>BOP clade</taxon>
        <taxon>Oryzoideae</taxon>
        <taxon>Oryzeae</taxon>
        <taxon>Oryzinae</taxon>
        <taxon>Oryza</taxon>
    </lineage>
</organism>
<feature type="transmembrane region" description="Helical" evidence="2">
    <location>
        <begin position="498"/>
        <end position="516"/>
    </location>
</feature>
<accession>A0A0E0HP77</accession>
<feature type="region of interest" description="Disordered" evidence="1">
    <location>
        <begin position="698"/>
        <end position="719"/>
    </location>
</feature>
<feature type="domain" description="PGG" evidence="4">
    <location>
        <begin position="720"/>
        <end position="832"/>
    </location>
</feature>
<feature type="transmembrane region" description="Helical" evidence="2">
    <location>
        <begin position="1486"/>
        <end position="1506"/>
    </location>
</feature>
<feature type="transmembrane region" description="Helical" evidence="2">
    <location>
        <begin position="775"/>
        <end position="795"/>
    </location>
</feature>
<feature type="compositionally biased region" description="Polar residues" evidence="1">
    <location>
        <begin position="1605"/>
        <end position="1615"/>
    </location>
</feature>
<feature type="transmembrane region" description="Helical" evidence="2">
    <location>
        <begin position="807"/>
        <end position="826"/>
    </location>
</feature>
<feature type="domain" description="PGG" evidence="4">
    <location>
        <begin position="412"/>
        <end position="518"/>
    </location>
</feature>
<dbReference type="HOGENOM" id="CLU_237474_0_0_1"/>
<feature type="transmembrane region" description="Helical" evidence="2">
    <location>
        <begin position="1369"/>
        <end position="1386"/>
    </location>
</feature>
<feature type="transmembrane region" description="Helical" evidence="2">
    <location>
        <begin position="467"/>
        <end position="486"/>
    </location>
</feature>
<feature type="transmembrane region" description="Helical" evidence="2">
    <location>
        <begin position="1518"/>
        <end position="1535"/>
    </location>
</feature>
<dbReference type="PANTHER" id="PTHR24177:SF380">
    <property type="entry name" value="OS06G0294200 PROTEIN"/>
    <property type="match status" value="1"/>
</dbReference>
<evidence type="ECO:0000313" key="6">
    <source>
        <dbReference type="Proteomes" id="UP000006591"/>
    </source>
</evidence>
<dbReference type="EnsemblPlants" id="ONIVA06G13130.2">
    <property type="protein sequence ID" value="ONIVA06G13130.2"/>
    <property type="gene ID" value="ONIVA06G13130"/>
</dbReference>
<dbReference type="Pfam" id="PF13962">
    <property type="entry name" value="PGG"/>
    <property type="match status" value="10"/>
</dbReference>
<feature type="transmembrane region" description="Helical" evidence="2">
    <location>
        <begin position="958"/>
        <end position="976"/>
    </location>
</feature>
<feature type="transmembrane region" description="Helical" evidence="2">
    <location>
        <begin position="522"/>
        <end position="543"/>
    </location>
</feature>
<feature type="transmembrane region" description="Helical" evidence="2">
    <location>
        <begin position="29"/>
        <end position="48"/>
    </location>
</feature>
<feature type="compositionally biased region" description="Polar residues" evidence="1">
    <location>
        <begin position="1630"/>
        <end position="1643"/>
    </location>
</feature>
<reference evidence="5" key="1">
    <citation type="submission" date="2015-04" db="UniProtKB">
        <authorList>
            <consortium name="EnsemblPlants"/>
        </authorList>
    </citation>
    <scope>IDENTIFICATION</scope>
    <source>
        <strain evidence="5">SL10</strain>
    </source>
</reference>
<feature type="domain" description="PGG" evidence="4">
    <location>
        <begin position="1283"/>
        <end position="1388"/>
    </location>
</feature>
<feature type="transmembrane region" description="Helical" evidence="2">
    <location>
        <begin position="1787"/>
        <end position="1807"/>
    </location>
</feature>
<feature type="transmembrane region" description="Helical" evidence="2">
    <location>
        <begin position="1034"/>
        <end position="1053"/>
    </location>
</feature>
<feature type="transmembrane region" description="Helical" evidence="2">
    <location>
        <begin position="317"/>
        <end position="335"/>
    </location>
</feature>
<feature type="domain" description="PGG" evidence="4">
    <location>
        <begin position="954"/>
        <end position="1059"/>
    </location>
</feature>
<feature type="transmembrane region" description="Helical" evidence="2">
    <location>
        <begin position="1065"/>
        <end position="1087"/>
    </location>
</feature>
<feature type="transmembrane region" description="Helical" evidence="2">
    <location>
        <begin position="347"/>
        <end position="369"/>
    </location>
</feature>
<sequence length="1826" mass="198790">MNGTVVLDLLGLLLAYVSGSSMRWEPSVFVIVMVVAALGCAAAHKFLLPTGSLHLELTEVLAMAQGDDATEQQPYWEYTLRKYLLLLASLVATVAYGAGFSPPGGAWQVTADGHTAGDPIIRDLYYGRYLVFFYCNATAFASSLLVIVLILLFAVLHEKRNMWVTVMPLRVVMVLDLLSLMGAYAAGTCRDATTTRYTAVLVAAVFVYLVVQMVLASLAGGDDEDEHVVTKERSRKVLLLLATFATSLTYVAGLSTPGGFWADGVAGHRAGEAVMGERHPARLTAFLLCNTTAFVASLLIIVLLLDRKLRDGTVRSWELYGCIVVALVGLVGAYAAGSSRAEHTTVYVLALVGAVLVYIAFHLTVVPCVKQALGNTKLARIYSSMSKRRYCPKQDQEVDQATIDREAEHNRAMEKARSLVLLLATLAATVTFQAALDPPGGYWQDDNGDHKAGNPILLTTNPRRYKAFFYCNSTAFVSSLLAIILVQSRSLLKRHALEAAMILDLFGLMGAYAAGSCRDASTSIYVMAIAGAVLVYVVIHVVFFTLDQRGHDEDVLLEKRRKRLLLFAILSATITYQAGLTPPSGFWQDDSDGHCAGEPVLFSNNPYRFKAFFYCNTTSFMSSIALIILLVNPNLYRPAIQSYALSVCMVAGMFGLMGAYAAGSSQHMRTSIFVFALVLIFVAILLVVFVVRQNHGNTTTRQNSQGDQNQRGDNSGSENHTKRKYLMLLGILAASVTYQAGLHPPGGVWQSDDDGAGHAAGNPVLRDNRRRRYRAFFYSNSTSFMASVVVIVLLLPESASPHVNEWLLKAMNTTIVLDMIGLLVAYGAGSSREWETSGYVIAMAVVVLGYIAVHGVLSTFGQGHKAGGNNPQITPELDAESQEPGNGRRTAAQGSYMHYPSQNLGQPIISSGAIFLLLQPQQDMSSTNKIDTHNRNGSSKEKKSNPSSSSEYQLKNHLLLLVTLVATVTYAAGLNLPGGFWQDTQEDHLAGDPILPGNHKEQYIMFYYCNATAFAASLVVCLLLLVLDKENSGCAAALRVVMLFDLLGLMGAYAAGSCRDEFTTIYSSVIMSMVFAYIVPSLFTYAVSKLKKKDKNHGKQNKDSGEPKDTEKQTWYPDKHKREELHEVLMLLATFAVTITYVAGLNPPGGFWGSTQDGHRVSNPVLQDINSRRYKAFFVCNTTAFVASLLIIMLLLDKRVNTEQMSLQFGELYGSIVVVLFGLVGAYAAGSCRDTDDTVYVAVTRFLKKRIKNDGHTERSISSVKSLIRNEDGSRNTKRNVAMEKARSLVMLLATLAASITYQAGLDPPGGLWPDDRDGHKGGDPILLTTNPARYKVFFYSNSVAFVTSLVAIIMVQSKHVLKNHTLEAAMLLDLFALITAYAAGSCRDVSTSIYVVALAGGVLVYVVIHIIFFTLDNMDNEHHDPDEEDKKREVLLLLAILVATLTYQAGLTPPGGFWSEDDNLGHHHRAGYPILLENYPPQYEAFFYCNATSFMASIALIMLLVNPNLYRPGIKCYALYVCMVAGMFGLMGAYAAGSSRRLRTSIYVLTLVGAVFALVALQVAMFWNKRTSKTGGNMTNSSAQEGGSTDTEASQPAPLIKGMGSTSQATQITDITDAALRNTDKGEGSSEQGGSRINSVTSEPGAHGTGNGASLQEANSEEDKSGSTEKDMREYLMLLGVLAASVTYQAGLKPPGGLWQENGNGHLAGHYILHDINKGRYYAFFYSNSISFMASIVVIALLLPRMLNNLEIPVWPMHTAILLDMLGLLCAYAAGSTMRWETSRNIIALVIPVLVYMAACTALSFFHKEDQKQISASTCQASTNS</sequence>
<evidence type="ECO:0000256" key="3">
    <source>
        <dbReference type="SAM" id="SignalP"/>
    </source>
</evidence>
<feature type="compositionally biased region" description="Basic and acidic residues" evidence="1">
    <location>
        <begin position="930"/>
        <end position="944"/>
    </location>
</feature>
<dbReference type="PANTHER" id="PTHR24177">
    <property type="entry name" value="CASKIN"/>
    <property type="match status" value="1"/>
</dbReference>
<feature type="transmembrane region" description="Helical" evidence="2">
    <location>
        <begin position="1722"/>
        <end position="1744"/>
    </location>
</feature>
<dbReference type="Proteomes" id="UP000006591">
    <property type="component" value="Chromosome 6"/>
</dbReference>
<proteinExistence type="predicted"/>
<feature type="domain" description="PGG" evidence="4">
    <location>
        <begin position="557"/>
        <end position="665"/>
    </location>
</feature>
<feature type="transmembrane region" description="Helical" evidence="2">
    <location>
        <begin position="1435"/>
        <end position="1452"/>
    </location>
</feature>
<protein>
    <recommendedName>
        <fullName evidence="4">PGG domain-containing protein</fullName>
    </recommendedName>
</protein>
<feature type="transmembrane region" description="Helical" evidence="2">
    <location>
        <begin position="163"/>
        <end position="185"/>
    </location>
</feature>
<feature type="transmembrane region" description="Helical" evidence="2">
    <location>
        <begin position="281"/>
        <end position="305"/>
    </location>
</feature>
<feature type="region of interest" description="Disordered" evidence="1">
    <location>
        <begin position="1095"/>
        <end position="1117"/>
    </location>
</feature>
<dbReference type="STRING" id="4536.A0A0E0HP77"/>
<feature type="transmembrane region" description="Helical" evidence="2">
    <location>
        <begin position="1128"/>
        <end position="1145"/>
    </location>
</feature>
<feature type="transmembrane region" description="Helical" evidence="2">
    <location>
        <begin position="237"/>
        <end position="261"/>
    </location>
</feature>
<name>A0A0E0HP77_ORYNI</name>
<evidence type="ECO:0000313" key="5">
    <source>
        <dbReference type="EnsemblPlants" id="ONIVA06G13130.2"/>
    </source>
</evidence>
<feature type="transmembrane region" description="Helical" evidence="2">
    <location>
        <begin position="419"/>
        <end position="436"/>
    </location>
</feature>
<feature type="domain" description="PGG" evidence="4">
    <location>
        <begin position="1670"/>
        <end position="1779"/>
    </location>
</feature>
<feature type="compositionally biased region" description="Polar residues" evidence="1">
    <location>
        <begin position="1576"/>
        <end position="1595"/>
    </location>
</feature>
<feature type="transmembrane region" description="Helical" evidence="2">
    <location>
        <begin position="1288"/>
        <end position="1306"/>
    </location>
</feature>
<feature type="transmembrane region" description="Helical" evidence="2">
    <location>
        <begin position="643"/>
        <end position="662"/>
    </location>
</feature>
<feature type="transmembrane region" description="Helical" evidence="2">
    <location>
        <begin position="611"/>
        <end position="631"/>
    </location>
</feature>
<feature type="signal peptide" evidence="3">
    <location>
        <begin position="1"/>
        <end position="19"/>
    </location>
</feature>
<feature type="transmembrane region" description="Helical" evidence="2">
    <location>
        <begin position="83"/>
        <end position="100"/>
    </location>
</feature>
<feature type="transmembrane region" description="Helical" evidence="2">
    <location>
        <begin position="1005"/>
        <end position="1027"/>
    </location>
</feature>
<feature type="transmembrane region" description="Helical" evidence="2">
    <location>
        <begin position="197"/>
        <end position="216"/>
    </location>
</feature>
<feature type="transmembrane region" description="Helical" evidence="2">
    <location>
        <begin position="564"/>
        <end position="580"/>
    </location>
</feature>
<keyword evidence="2" id="KW-0812">Transmembrane</keyword>
<feature type="region of interest" description="Disordered" evidence="1">
    <location>
        <begin position="867"/>
        <end position="893"/>
    </location>
</feature>
<dbReference type="eggNOG" id="KOG0504">
    <property type="taxonomic scope" value="Eukaryota"/>
</dbReference>
<feature type="domain" description="PGG" evidence="4">
    <location>
        <begin position="77"/>
        <end position="190"/>
    </location>
</feature>
<dbReference type="GO" id="GO:0016020">
    <property type="term" value="C:membrane"/>
    <property type="evidence" value="ECO:0007669"/>
    <property type="project" value="TreeGrafter"/>
</dbReference>
<keyword evidence="3" id="KW-0732">Signal</keyword>
<feature type="transmembrane region" description="Helical" evidence="2">
    <location>
        <begin position="1337"/>
        <end position="1357"/>
    </location>
</feature>
<keyword evidence="2" id="KW-1133">Transmembrane helix</keyword>
<feature type="region of interest" description="Disordered" evidence="1">
    <location>
        <begin position="1576"/>
        <end position="1669"/>
    </location>
</feature>